<dbReference type="PROSITE" id="PS00292">
    <property type="entry name" value="CYCLINS"/>
    <property type="match status" value="1"/>
</dbReference>
<evidence type="ECO:0000313" key="8">
    <source>
        <dbReference type="EMBL" id="KIM31843.1"/>
    </source>
</evidence>
<dbReference type="InterPro" id="IPR039361">
    <property type="entry name" value="Cyclin"/>
</dbReference>
<evidence type="ECO:0000259" key="7">
    <source>
        <dbReference type="SMART" id="SM00385"/>
    </source>
</evidence>
<evidence type="ECO:0000256" key="2">
    <source>
        <dbReference type="ARBA" id="ARBA00022618"/>
    </source>
</evidence>
<dbReference type="Proteomes" id="UP000054097">
    <property type="component" value="Unassembled WGS sequence"/>
</dbReference>
<dbReference type="EMBL" id="KN824281">
    <property type="protein sequence ID" value="KIM31843.1"/>
    <property type="molecule type" value="Genomic_DNA"/>
</dbReference>
<dbReference type="Gene3D" id="1.10.472.10">
    <property type="entry name" value="Cyclin-like"/>
    <property type="match status" value="2"/>
</dbReference>
<dbReference type="HOGENOM" id="CLU_551074_0_0_1"/>
<dbReference type="AlphaFoldDB" id="A0A0C2X0N0"/>
<reference evidence="9" key="2">
    <citation type="submission" date="2015-01" db="EMBL/GenBank/DDBJ databases">
        <title>Evolutionary Origins and Diversification of the Mycorrhizal Mutualists.</title>
        <authorList>
            <consortium name="DOE Joint Genome Institute"/>
            <consortium name="Mycorrhizal Genomics Consortium"/>
            <person name="Kohler A."/>
            <person name="Kuo A."/>
            <person name="Nagy L.G."/>
            <person name="Floudas D."/>
            <person name="Copeland A."/>
            <person name="Barry K.W."/>
            <person name="Cichocki N."/>
            <person name="Veneault-Fourrey C."/>
            <person name="LaButti K."/>
            <person name="Lindquist E.A."/>
            <person name="Lipzen A."/>
            <person name="Lundell T."/>
            <person name="Morin E."/>
            <person name="Murat C."/>
            <person name="Riley R."/>
            <person name="Ohm R."/>
            <person name="Sun H."/>
            <person name="Tunlid A."/>
            <person name="Henrissat B."/>
            <person name="Grigoriev I.V."/>
            <person name="Hibbett D.S."/>
            <person name="Martin F."/>
        </authorList>
    </citation>
    <scope>NUCLEOTIDE SEQUENCE [LARGE SCALE GENOMIC DNA]</scope>
    <source>
        <strain evidence="9">MAFF 305830</strain>
    </source>
</reference>
<dbReference type="PANTHER" id="PTHR10177">
    <property type="entry name" value="CYCLINS"/>
    <property type="match status" value="1"/>
</dbReference>
<feature type="compositionally biased region" description="Low complexity" evidence="6">
    <location>
        <begin position="1"/>
        <end position="18"/>
    </location>
</feature>
<reference evidence="8 9" key="1">
    <citation type="submission" date="2014-04" db="EMBL/GenBank/DDBJ databases">
        <authorList>
            <consortium name="DOE Joint Genome Institute"/>
            <person name="Kuo A."/>
            <person name="Zuccaro A."/>
            <person name="Kohler A."/>
            <person name="Nagy L.G."/>
            <person name="Floudas D."/>
            <person name="Copeland A."/>
            <person name="Barry K.W."/>
            <person name="Cichocki N."/>
            <person name="Veneault-Fourrey C."/>
            <person name="LaButti K."/>
            <person name="Lindquist E.A."/>
            <person name="Lipzen A."/>
            <person name="Lundell T."/>
            <person name="Morin E."/>
            <person name="Murat C."/>
            <person name="Sun H."/>
            <person name="Tunlid A."/>
            <person name="Henrissat B."/>
            <person name="Grigoriev I.V."/>
            <person name="Hibbett D.S."/>
            <person name="Martin F."/>
            <person name="Nordberg H.P."/>
            <person name="Cantor M.N."/>
            <person name="Hua S.X."/>
        </authorList>
    </citation>
    <scope>NUCLEOTIDE SEQUENCE [LARGE SCALE GENOMIC DNA]</scope>
    <source>
        <strain evidence="8 9">MAFF 305830</strain>
    </source>
</reference>
<dbReference type="GO" id="GO:0051301">
    <property type="term" value="P:cell division"/>
    <property type="evidence" value="ECO:0007669"/>
    <property type="project" value="UniProtKB-KW"/>
</dbReference>
<dbReference type="SMART" id="SM00385">
    <property type="entry name" value="CYCLIN"/>
    <property type="match status" value="1"/>
</dbReference>
<dbReference type="Pfam" id="PF00134">
    <property type="entry name" value="Cyclin_N"/>
    <property type="match status" value="1"/>
</dbReference>
<dbReference type="InterPro" id="IPR013763">
    <property type="entry name" value="Cyclin-like_dom"/>
</dbReference>
<feature type="domain" description="Cyclin-like" evidence="7">
    <location>
        <begin position="182"/>
        <end position="268"/>
    </location>
</feature>
<evidence type="ECO:0000256" key="5">
    <source>
        <dbReference type="RuleBase" id="RU000383"/>
    </source>
</evidence>
<sequence length="545" mass="60365">MKDLQSSRGVSSSGASGSYQPYPKARPSPRNSPQKNGSPRKRLTVGEKLPVLSPEQQTRLQNELLPGCKEPYVQAGLTIAQIHEMSKADGQAQVDQARKYTAVAMSKMYKTQRRAPPAAPAPITAEQRARGRLLRYISLYEDEYREDILEYMYKLQERTMPSRSAMEQQTDIDLAMRRALVDFMVELHSVFHLRQETLYLGINILDRYTSRRVVNKKHYQLVGCVAMWIAAKFEDSKDHVPNTGDLRDFCHNVYEEGSFIQMECHVLNTINWELGHPTSEAWFRCMVNTLDRSGSAAAKEMAIRQGWVGLPELETRGVPVIMADLTTQCIGRYLMEVMVYQDALIDVPPCVIAEAALILSKVINWRTRERTNESPAALHVARYLHDLLSKDVNMISRTLFKKYKTSQFEMASQAVTEFYLAGSSGNCLKFLEELPDVEEVAEQKEAERVAAEEAAAESAAFGEDLEEVDVNSDDNGATHGGLSFADSGYGSSLADSPLAGRKDAPAAAAGGRSPRSSPSSSSIASPTKTGVLPHGVPPLNLSPKA</sequence>
<feature type="compositionally biased region" description="Acidic residues" evidence="6">
    <location>
        <begin position="463"/>
        <end position="472"/>
    </location>
</feature>
<dbReference type="STRING" id="933852.A0A0C2X0N0"/>
<evidence type="ECO:0000256" key="6">
    <source>
        <dbReference type="SAM" id="MobiDB-lite"/>
    </source>
</evidence>
<dbReference type="InterPro" id="IPR048258">
    <property type="entry name" value="Cyclins_cyclin-box"/>
</dbReference>
<feature type="region of interest" description="Disordered" evidence="6">
    <location>
        <begin position="458"/>
        <end position="545"/>
    </location>
</feature>
<evidence type="ECO:0000256" key="1">
    <source>
        <dbReference type="ARBA" id="ARBA00008742"/>
    </source>
</evidence>
<organism evidence="8 9">
    <name type="scientific">Serendipita vermifera MAFF 305830</name>
    <dbReference type="NCBI Taxonomy" id="933852"/>
    <lineage>
        <taxon>Eukaryota</taxon>
        <taxon>Fungi</taxon>
        <taxon>Dikarya</taxon>
        <taxon>Basidiomycota</taxon>
        <taxon>Agaricomycotina</taxon>
        <taxon>Agaricomycetes</taxon>
        <taxon>Sebacinales</taxon>
        <taxon>Serendipitaceae</taxon>
        <taxon>Serendipita</taxon>
    </lineage>
</organism>
<feature type="compositionally biased region" description="Low complexity" evidence="6">
    <location>
        <begin position="505"/>
        <end position="526"/>
    </location>
</feature>
<keyword evidence="2" id="KW-0132">Cell division</keyword>
<dbReference type="FunFam" id="1.10.472.10:FF:000010">
    <property type="entry name" value="G1/S-specific cyclin Cln1"/>
    <property type="match status" value="1"/>
</dbReference>
<name>A0A0C2X0N0_SERVB</name>
<keyword evidence="9" id="KW-1185">Reference proteome</keyword>
<evidence type="ECO:0000256" key="3">
    <source>
        <dbReference type="ARBA" id="ARBA00023127"/>
    </source>
</evidence>
<dbReference type="SUPFAM" id="SSF47954">
    <property type="entry name" value="Cyclin-like"/>
    <property type="match status" value="2"/>
</dbReference>
<proteinExistence type="inferred from homology"/>
<protein>
    <recommendedName>
        <fullName evidence="7">Cyclin-like domain-containing protein</fullName>
    </recommendedName>
</protein>
<dbReference type="OrthoDB" id="5590282at2759"/>
<accession>A0A0C2X0N0</accession>
<dbReference type="GO" id="GO:0019887">
    <property type="term" value="F:protein kinase regulator activity"/>
    <property type="evidence" value="ECO:0007669"/>
    <property type="project" value="UniProtKB-ARBA"/>
</dbReference>
<comment type="similarity">
    <text evidence="1 5">Belongs to the cyclin family.</text>
</comment>
<keyword evidence="3 5" id="KW-0195">Cyclin</keyword>
<dbReference type="InterPro" id="IPR036915">
    <property type="entry name" value="Cyclin-like_sf"/>
</dbReference>
<keyword evidence="4" id="KW-0131">Cell cycle</keyword>
<feature type="region of interest" description="Disordered" evidence="6">
    <location>
        <begin position="1"/>
        <end position="51"/>
    </location>
</feature>
<dbReference type="GO" id="GO:0051726">
    <property type="term" value="P:regulation of cell cycle"/>
    <property type="evidence" value="ECO:0007669"/>
    <property type="project" value="UniProtKB-ARBA"/>
</dbReference>
<gene>
    <name evidence="8" type="ORF">M408DRAFT_63963</name>
</gene>
<dbReference type="InterPro" id="IPR006671">
    <property type="entry name" value="Cyclin_N"/>
</dbReference>
<evidence type="ECO:0000256" key="4">
    <source>
        <dbReference type="ARBA" id="ARBA00023306"/>
    </source>
</evidence>
<evidence type="ECO:0000313" key="9">
    <source>
        <dbReference type="Proteomes" id="UP000054097"/>
    </source>
</evidence>
<dbReference type="GO" id="GO:0044843">
    <property type="term" value="P:cell cycle G1/S phase transition"/>
    <property type="evidence" value="ECO:0007669"/>
    <property type="project" value="UniProtKB-ARBA"/>
</dbReference>